<comment type="subcellular location">
    <subcellularLocation>
        <location evidence="1">Nucleus</location>
    </subcellularLocation>
</comment>
<evidence type="ECO:0000256" key="2">
    <source>
        <dbReference type="ARBA" id="ARBA00023015"/>
    </source>
</evidence>
<sequence>MYRNLTNKSSKKNTFIVPDDEFKGERLISAKFLGKPVSHSLVTNLGKGLVTEKMIKKPDTEAIKACLKRRRHERKHADQEETRAKKKVRRNMTAIPEILPLNLPVQFKNLIQNMGGSQEMLIIQKPLYKTDLSRNHGRLSIPRKQIKNDFLTPEEKMLLNESELKVKLIEPCLDDCYIHLRKWEMKTSSIYVLVNNWNEVLSKNGLEEGMVVQLWSFRVNLQLCLAHVVV</sequence>
<keyword evidence="2" id="KW-0805">Transcription regulation</keyword>
<evidence type="ECO:0000256" key="4">
    <source>
        <dbReference type="ARBA" id="ARBA00023163"/>
    </source>
</evidence>
<organism evidence="6 7">
    <name type="scientific">Ilex paraguariensis</name>
    <name type="common">yerba mate</name>
    <dbReference type="NCBI Taxonomy" id="185542"/>
    <lineage>
        <taxon>Eukaryota</taxon>
        <taxon>Viridiplantae</taxon>
        <taxon>Streptophyta</taxon>
        <taxon>Embryophyta</taxon>
        <taxon>Tracheophyta</taxon>
        <taxon>Spermatophyta</taxon>
        <taxon>Magnoliopsida</taxon>
        <taxon>eudicotyledons</taxon>
        <taxon>Gunneridae</taxon>
        <taxon>Pentapetalae</taxon>
        <taxon>asterids</taxon>
        <taxon>campanulids</taxon>
        <taxon>Aquifoliales</taxon>
        <taxon>Aquifoliaceae</taxon>
        <taxon>Ilex</taxon>
    </lineage>
</organism>
<accession>A0ABC8RRA1</accession>
<proteinExistence type="predicted"/>
<dbReference type="Proteomes" id="UP001642360">
    <property type="component" value="Unassembled WGS sequence"/>
</dbReference>
<dbReference type="InterPro" id="IPR005508">
    <property type="entry name" value="At2g31720-like"/>
</dbReference>
<dbReference type="GO" id="GO:0003677">
    <property type="term" value="F:DNA binding"/>
    <property type="evidence" value="ECO:0007669"/>
    <property type="project" value="UniProtKB-KW"/>
</dbReference>
<keyword evidence="5" id="KW-0539">Nucleus</keyword>
<dbReference type="Pfam" id="PF03754">
    <property type="entry name" value="At2g31720-like"/>
    <property type="match status" value="1"/>
</dbReference>
<dbReference type="CDD" id="cd10017">
    <property type="entry name" value="B3_DNA"/>
    <property type="match status" value="1"/>
</dbReference>
<dbReference type="InterPro" id="IPR015300">
    <property type="entry name" value="DNA-bd_pseudobarrel_sf"/>
</dbReference>
<evidence type="ECO:0000256" key="5">
    <source>
        <dbReference type="ARBA" id="ARBA00023242"/>
    </source>
</evidence>
<gene>
    <name evidence="6" type="ORF">ILEXP_LOCUS14521</name>
</gene>
<keyword evidence="3" id="KW-0238">DNA-binding</keyword>
<comment type="caution">
    <text evidence="6">The sequence shown here is derived from an EMBL/GenBank/DDBJ whole genome shotgun (WGS) entry which is preliminary data.</text>
</comment>
<dbReference type="GO" id="GO:0005634">
    <property type="term" value="C:nucleus"/>
    <property type="evidence" value="ECO:0007669"/>
    <property type="project" value="UniProtKB-SubCell"/>
</dbReference>
<reference evidence="6 7" key="1">
    <citation type="submission" date="2024-02" db="EMBL/GenBank/DDBJ databases">
        <authorList>
            <person name="Vignale AGUSTIN F."/>
            <person name="Sosa J E."/>
            <person name="Modenutti C."/>
        </authorList>
    </citation>
    <scope>NUCLEOTIDE SEQUENCE [LARGE SCALE GENOMIC DNA]</scope>
</reference>
<dbReference type="Gene3D" id="2.40.330.10">
    <property type="entry name" value="DNA-binding pseudobarrel domain"/>
    <property type="match status" value="1"/>
</dbReference>
<evidence type="ECO:0000313" key="7">
    <source>
        <dbReference type="Proteomes" id="UP001642360"/>
    </source>
</evidence>
<name>A0ABC8RRA1_9AQUA</name>
<dbReference type="InterPro" id="IPR003340">
    <property type="entry name" value="B3_DNA-bd"/>
</dbReference>
<dbReference type="EMBL" id="CAUOFW020001602">
    <property type="protein sequence ID" value="CAK9146666.1"/>
    <property type="molecule type" value="Genomic_DNA"/>
</dbReference>
<protein>
    <recommendedName>
        <fullName evidence="8">B3 domain-containing protein</fullName>
    </recommendedName>
</protein>
<evidence type="ECO:0008006" key="8">
    <source>
        <dbReference type="Google" id="ProtNLM"/>
    </source>
</evidence>
<evidence type="ECO:0000313" key="6">
    <source>
        <dbReference type="EMBL" id="CAK9146666.1"/>
    </source>
</evidence>
<dbReference type="PANTHER" id="PTHR31541">
    <property type="entry name" value="B3 DOMAIN PLANT PROTEIN-RELATED"/>
    <property type="match status" value="1"/>
</dbReference>
<dbReference type="AlphaFoldDB" id="A0ABC8RRA1"/>
<dbReference type="PANTHER" id="PTHR31541:SF60">
    <property type="entry name" value="TF-B3 DOMAIN-CONTAINING PROTEIN"/>
    <property type="match status" value="1"/>
</dbReference>
<keyword evidence="7" id="KW-1185">Reference proteome</keyword>
<keyword evidence="4" id="KW-0804">Transcription</keyword>
<evidence type="ECO:0000256" key="1">
    <source>
        <dbReference type="ARBA" id="ARBA00004123"/>
    </source>
</evidence>
<evidence type="ECO:0000256" key="3">
    <source>
        <dbReference type="ARBA" id="ARBA00023125"/>
    </source>
</evidence>
<dbReference type="SUPFAM" id="SSF101936">
    <property type="entry name" value="DNA-binding pseudobarrel domain"/>
    <property type="match status" value="1"/>
</dbReference>